<dbReference type="SMART" id="SM00642">
    <property type="entry name" value="Aamy"/>
    <property type="match status" value="1"/>
</dbReference>
<accession>A0A9P0BJD3</accession>
<dbReference type="GO" id="GO:0005975">
    <property type="term" value="P:carbohydrate metabolic process"/>
    <property type="evidence" value="ECO:0007669"/>
    <property type="project" value="InterPro"/>
</dbReference>
<dbReference type="PANTHER" id="PTHR10357:SF179">
    <property type="entry name" value="NEUTRAL AND BASIC AMINO ACID TRANSPORT PROTEIN RBAT"/>
    <property type="match status" value="1"/>
</dbReference>
<dbReference type="Gene3D" id="3.90.400.10">
    <property type="entry name" value="Oligo-1,6-glucosidase, Domain 2"/>
    <property type="match status" value="1"/>
</dbReference>
<reference evidence="8" key="1">
    <citation type="submission" date="2021-12" db="EMBL/GenBank/DDBJ databases">
        <authorList>
            <person name="King R."/>
        </authorList>
    </citation>
    <scope>NUCLEOTIDE SEQUENCE</scope>
</reference>
<keyword evidence="9" id="KW-1185">Reference proteome</keyword>
<sequence length="559" mass="64035">MIKDLFLFVCAFAVVNSADWWEKSTLYQIFPRTFKDADNDGLGDLKGITSKLEYLKEIGLTAAWLSPIFKSPQIDAGYDVSDYMDIDPDYGTLEDLKELITKAKELEIKIILDFVPNHTSDKHEWFIKSVNGDQEYADFYIWREGKNNNTEPPSNWRSYYKGSAWKYNEKRGLWYYHLFTEGQPDLNFRNPKVIEALNNVMNYWLDFGIDGFVVDAVPYLLEEKNFTDEPRSYNPSMGPNDWDYLEHIYTKDLDETFDVIYQWREVIDKYNNKHGGDSRIMLTVANSTFNNTLRYYGSPDGKKLGAHFTFNFDFVGLNQDTTAVNIKSTIDQWLNNLPQQFTHNWVTGNHDNPRIATRLGKDNVDAINMLQAILPGIMVNYNGEEYGMENGPVTCKQGHDPQTNRNCSIYDSITRDFERTPMQWDNSLNAGFNEGAEPWLPVSPKYIENNIKDQSQPGVVSHLNIYKSLQEMRKKIPADAVIGTTVINNTVLGISRLVHNGYYLLLYNRLGAPTEVKINGESRVVVSSSNSDKIAGIVIPEKILLGINECIIVWQGIPA</sequence>
<dbReference type="EMBL" id="OV121140">
    <property type="protein sequence ID" value="CAH0564512.1"/>
    <property type="molecule type" value="Genomic_DNA"/>
</dbReference>
<dbReference type="GO" id="GO:0004558">
    <property type="term" value="F:alpha-1,4-glucosidase activity"/>
    <property type="evidence" value="ECO:0007669"/>
    <property type="project" value="UniProtKB-EC"/>
</dbReference>
<keyword evidence="5" id="KW-0326">Glycosidase</keyword>
<comment type="catalytic activity">
    <reaction evidence="1">
        <text>Hydrolysis of terminal, non-reducing (1-&gt;4)-linked alpha-D-glucose residues with release of alpha-D-glucose.</text>
        <dbReference type="EC" id="3.2.1.20"/>
    </reaction>
</comment>
<dbReference type="EC" id="3.2.1.20" evidence="3"/>
<gene>
    <name evidence="8" type="ORF">MELIAE_LOCUS13049</name>
</gene>
<protein>
    <recommendedName>
        <fullName evidence="3">alpha-glucosidase</fullName>
        <ecNumber evidence="3">3.2.1.20</ecNumber>
    </recommendedName>
</protein>
<keyword evidence="5" id="KW-0378">Hydrolase</keyword>
<dbReference type="OrthoDB" id="1740265at2759"/>
<dbReference type="InterPro" id="IPR017853">
    <property type="entry name" value="GH"/>
</dbReference>
<dbReference type="InterPro" id="IPR006047">
    <property type="entry name" value="GH13_cat_dom"/>
</dbReference>
<dbReference type="InterPro" id="IPR045857">
    <property type="entry name" value="O16G_dom_2"/>
</dbReference>
<evidence type="ECO:0000313" key="9">
    <source>
        <dbReference type="Proteomes" id="UP001154078"/>
    </source>
</evidence>
<dbReference type="Pfam" id="PF00128">
    <property type="entry name" value="Alpha-amylase"/>
    <property type="match status" value="1"/>
</dbReference>
<dbReference type="Proteomes" id="UP001154078">
    <property type="component" value="Chromosome 9"/>
</dbReference>
<feature type="chain" id="PRO_5040480542" description="alpha-glucosidase" evidence="6">
    <location>
        <begin position="18"/>
        <end position="559"/>
    </location>
</feature>
<comment type="similarity">
    <text evidence="2">Belongs to the glycosyl hydrolase 13 family.</text>
</comment>
<dbReference type="Gene3D" id="3.20.20.80">
    <property type="entry name" value="Glycosidases"/>
    <property type="match status" value="1"/>
</dbReference>
<dbReference type="PANTHER" id="PTHR10357">
    <property type="entry name" value="ALPHA-AMYLASE FAMILY MEMBER"/>
    <property type="match status" value="1"/>
</dbReference>
<feature type="signal peptide" evidence="6">
    <location>
        <begin position="1"/>
        <end position="17"/>
    </location>
</feature>
<organism evidence="8 9">
    <name type="scientific">Brassicogethes aeneus</name>
    <name type="common">Rape pollen beetle</name>
    <name type="synonym">Meligethes aeneus</name>
    <dbReference type="NCBI Taxonomy" id="1431903"/>
    <lineage>
        <taxon>Eukaryota</taxon>
        <taxon>Metazoa</taxon>
        <taxon>Ecdysozoa</taxon>
        <taxon>Arthropoda</taxon>
        <taxon>Hexapoda</taxon>
        <taxon>Insecta</taxon>
        <taxon>Pterygota</taxon>
        <taxon>Neoptera</taxon>
        <taxon>Endopterygota</taxon>
        <taxon>Coleoptera</taxon>
        <taxon>Polyphaga</taxon>
        <taxon>Cucujiformia</taxon>
        <taxon>Nitidulidae</taxon>
        <taxon>Meligethinae</taxon>
        <taxon>Brassicogethes</taxon>
    </lineage>
</organism>
<evidence type="ECO:0000256" key="2">
    <source>
        <dbReference type="ARBA" id="ARBA00008061"/>
    </source>
</evidence>
<evidence type="ECO:0000256" key="5">
    <source>
        <dbReference type="ARBA" id="ARBA00023295"/>
    </source>
</evidence>
<evidence type="ECO:0000256" key="6">
    <source>
        <dbReference type="SAM" id="SignalP"/>
    </source>
</evidence>
<keyword evidence="4" id="KW-0325">Glycoprotein</keyword>
<evidence type="ECO:0000256" key="3">
    <source>
        <dbReference type="ARBA" id="ARBA00012741"/>
    </source>
</evidence>
<evidence type="ECO:0000256" key="4">
    <source>
        <dbReference type="ARBA" id="ARBA00023180"/>
    </source>
</evidence>
<evidence type="ECO:0000259" key="7">
    <source>
        <dbReference type="SMART" id="SM00642"/>
    </source>
</evidence>
<dbReference type="FunFam" id="3.90.400.10:FF:000001">
    <property type="entry name" value="Maltase A3, isoform A"/>
    <property type="match status" value="1"/>
</dbReference>
<dbReference type="AlphaFoldDB" id="A0A9P0BJD3"/>
<dbReference type="CDD" id="cd11328">
    <property type="entry name" value="AmyAc_maltase"/>
    <property type="match status" value="1"/>
</dbReference>
<dbReference type="SUPFAM" id="SSF51445">
    <property type="entry name" value="(Trans)glycosidases"/>
    <property type="match status" value="1"/>
</dbReference>
<evidence type="ECO:0000256" key="1">
    <source>
        <dbReference type="ARBA" id="ARBA00001657"/>
    </source>
</evidence>
<evidence type="ECO:0000313" key="8">
    <source>
        <dbReference type="EMBL" id="CAH0564512.1"/>
    </source>
</evidence>
<feature type="domain" description="Glycosyl hydrolase family 13 catalytic" evidence="7">
    <location>
        <begin position="28"/>
        <end position="419"/>
    </location>
</feature>
<proteinExistence type="inferred from homology"/>
<keyword evidence="6" id="KW-0732">Signal</keyword>
<name>A0A9P0BJD3_BRAAE</name>